<keyword evidence="3" id="KW-1185">Reference proteome</keyword>
<evidence type="ECO:0000256" key="1">
    <source>
        <dbReference type="SAM" id="SignalP"/>
    </source>
</evidence>
<evidence type="ECO:0000313" key="3">
    <source>
        <dbReference type="Proteomes" id="UP001141434"/>
    </source>
</evidence>
<organism evidence="2 3">
    <name type="scientific">Penicillium alfredii</name>
    <dbReference type="NCBI Taxonomy" id="1506179"/>
    <lineage>
        <taxon>Eukaryota</taxon>
        <taxon>Fungi</taxon>
        <taxon>Dikarya</taxon>
        <taxon>Ascomycota</taxon>
        <taxon>Pezizomycotina</taxon>
        <taxon>Eurotiomycetes</taxon>
        <taxon>Eurotiomycetidae</taxon>
        <taxon>Eurotiales</taxon>
        <taxon>Aspergillaceae</taxon>
        <taxon>Penicillium</taxon>
    </lineage>
</organism>
<comment type="caution">
    <text evidence="2">The sequence shown here is derived from an EMBL/GenBank/DDBJ whole genome shotgun (WGS) entry which is preliminary data.</text>
</comment>
<name>A0A9W9EN59_9EURO</name>
<dbReference type="EMBL" id="JAPMSZ010000011">
    <property type="protein sequence ID" value="KAJ5084923.1"/>
    <property type="molecule type" value="Genomic_DNA"/>
</dbReference>
<evidence type="ECO:0000313" key="2">
    <source>
        <dbReference type="EMBL" id="KAJ5084923.1"/>
    </source>
</evidence>
<reference evidence="2" key="2">
    <citation type="journal article" date="2023" name="IMA Fungus">
        <title>Comparative genomic study of the Penicillium genus elucidates a diverse pangenome and 15 lateral gene transfer events.</title>
        <authorList>
            <person name="Petersen C."/>
            <person name="Sorensen T."/>
            <person name="Nielsen M.R."/>
            <person name="Sondergaard T.E."/>
            <person name="Sorensen J.L."/>
            <person name="Fitzpatrick D.A."/>
            <person name="Frisvad J.C."/>
            <person name="Nielsen K.L."/>
        </authorList>
    </citation>
    <scope>NUCLEOTIDE SEQUENCE</scope>
    <source>
        <strain evidence="2">IBT 34128</strain>
    </source>
</reference>
<dbReference type="RefSeq" id="XP_056508320.1">
    <property type="nucleotide sequence ID" value="XM_056660027.1"/>
</dbReference>
<dbReference type="AlphaFoldDB" id="A0A9W9EN59"/>
<proteinExistence type="predicted"/>
<gene>
    <name evidence="2" type="ORF">NUU61_009502</name>
</gene>
<dbReference type="OrthoDB" id="4291851at2759"/>
<accession>A0A9W9EN59</accession>
<feature type="chain" id="PRO_5040973115" evidence="1">
    <location>
        <begin position="20"/>
        <end position="99"/>
    </location>
</feature>
<dbReference type="GeneID" id="81399196"/>
<reference evidence="2" key="1">
    <citation type="submission" date="2022-11" db="EMBL/GenBank/DDBJ databases">
        <authorList>
            <person name="Petersen C."/>
        </authorList>
    </citation>
    <scope>NUCLEOTIDE SEQUENCE</scope>
    <source>
        <strain evidence="2">IBT 34128</strain>
    </source>
</reference>
<protein>
    <submittedName>
        <fullName evidence="2">Uncharacterized protein</fullName>
    </submittedName>
</protein>
<sequence length="99" mass="10575">MYGLTSLSLLSLMVLSVSATANVKKTTVGIETAQTSRGLHVSLDECHAVEEEEVFTVSIRKKCRVFTGPECTGRNTVLAPGDHSAKDPVPVEAIFCHSA</sequence>
<dbReference type="Proteomes" id="UP001141434">
    <property type="component" value="Unassembled WGS sequence"/>
</dbReference>
<keyword evidence="1" id="KW-0732">Signal</keyword>
<feature type="signal peptide" evidence="1">
    <location>
        <begin position="1"/>
        <end position="19"/>
    </location>
</feature>